<evidence type="ECO:0000313" key="3">
    <source>
        <dbReference type="Proteomes" id="UP000532162"/>
    </source>
</evidence>
<name>A0A7Z0RH39_9HYPH</name>
<organism evidence="2 3">
    <name type="scientific">Rhizobium changzhiense</name>
    <dbReference type="NCBI Taxonomy" id="2692317"/>
    <lineage>
        <taxon>Bacteria</taxon>
        <taxon>Pseudomonadati</taxon>
        <taxon>Pseudomonadota</taxon>
        <taxon>Alphaproteobacteria</taxon>
        <taxon>Hyphomicrobiales</taxon>
        <taxon>Rhizobiaceae</taxon>
        <taxon>Rhizobium/Agrobacterium group</taxon>
        <taxon>Rhizobium</taxon>
    </lineage>
</organism>
<dbReference type="InterPro" id="IPR029080">
    <property type="entry name" value="Imm40"/>
</dbReference>
<comment type="caution">
    <text evidence="2">The sequence shown here is derived from an EMBL/GenBank/DDBJ whole genome shotgun (WGS) entry which is preliminary data.</text>
</comment>
<accession>A0A7Z0RH39</accession>
<reference evidence="2 3" key="1">
    <citation type="submission" date="2020-07" db="EMBL/GenBank/DDBJ databases">
        <authorList>
            <person name="Sun Q."/>
        </authorList>
    </citation>
    <scope>NUCLEOTIDE SEQUENCE [LARGE SCALE GENOMIC DNA]</scope>
    <source>
        <strain evidence="2 3">WYCCWR 11290</strain>
    </source>
</reference>
<sequence length="108" mass="11918">MPIVYSEKADAILSVGIWLGPEHRNWALTKEKALAAIGRLRDANFILLGGDVLSGPEKNFSHTYDNWHFEPSTPPVADDPSSSARKALSYVRDYPVEDAYFVLVPSSA</sequence>
<dbReference type="Pfam" id="PF15569">
    <property type="entry name" value="Imm40"/>
    <property type="match status" value="1"/>
</dbReference>
<feature type="domain" description="Immunity protein 40" evidence="1">
    <location>
        <begin position="24"/>
        <end position="101"/>
    </location>
</feature>
<dbReference type="AlphaFoldDB" id="A0A7Z0RH39"/>
<gene>
    <name evidence="2" type="ORF">HX900_10050</name>
</gene>
<dbReference type="RefSeq" id="WP_180694408.1">
    <property type="nucleotide sequence ID" value="NZ_JACCPJ010000002.1"/>
</dbReference>
<evidence type="ECO:0000313" key="2">
    <source>
        <dbReference type="EMBL" id="NZD61457.1"/>
    </source>
</evidence>
<dbReference type="EMBL" id="JACCPJ010000002">
    <property type="protein sequence ID" value="NZD61457.1"/>
    <property type="molecule type" value="Genomic_DNA"/>
</dbReference>
<dbReference type="Proteomes" id="UP000532162">
    <property type="component" value="Unassembled WGS sequence"/>
</dbReference>
<protein>
    <recommendedName>
        <fullName evidence="1">Immunity protein 40 domain-containing protein</fullName>
    </recommendedName>
</protein>
<proteinExistence type="predicted"/>
<evidence type="ECO:0000259" key="1">
    <source>
        <dbReference type="Pfam" id="PF15569"/>
    </source>
</evidence>